<evidence type="ECO:0000256" key="5">
    <source>
        <dbReference type="ARBA" id="ARBA00023065"/>
    </source>
</evidence>
<evidence type="ECO:0000313" key="9">
    <source>
        <dbReference type="Proteomes" id="UP000694569"/>
    </source>
</evidence>
<keyword evidence="6 7" id="KW-0472">Membrane</keyword>
<evidence type="ECO:0000256" key="6">
    <source>
        <dbReference type="ARBA" id="ARBA00023136"/>
    </source>
</evidence>
<dbReference type="PANTHER" id="PTHR14132:SF14">
    <property type="entry name" value="FXYD DOMAIN-CONTAINING ION TRANSPORT REGULATOR 5"/>
    <property type="match status" value="1"/>
</dbReference>
<keyword evidence="5 7" id="KW-0406">Ion transport</keyword>
<dbReference type="OrthoDB" id="9888529at2759"/>
<evidence type="ECO:0000256" key="2">
    <source>
        <dbReference type="ARBA" id="ARBA00005948"/>
    </source>
</evidence>
<keyword evidence="4 7" id="KW-0812">Transmembrane</keyword>
<feature type="transmembrane region" description="Helical" evidence="7">
    <location>
        <begin position="36"/>
        <end position="55"/>
    </location>
</feature>
<reference evidence="8" key="2">
    <citation type="submission" date="2025-09" db="UniProtKB">
        <authorList>
            <consortium name="Ensembl"/>
        </authorList>
    </citation>
    <scope>IDENTIFICATION</scope>
</reference>
<comment type="subcellular location">
    <subcellularLocation>
        <location evidence="1">Membrane</location>
        <topology evidence="1">Single-pass membrane protein</topology>
    </subcellularLocation>
</comment>
<sequence>HRGGLLGGLHDVDPWGGLPGGLRGVDPWGDYESLKIAGLIVAAVLCAMGIIILVSGKCKCKFNQKNDRIHKTEHPAGPSLWSP</sequence>
<protein>
    <recommendedName>
        <fullName evidence="7">FXYD domain-containing ion transport regulator</fullName>
    </recommendedName>
</protein>
<dbReference type="GO" id="GO:0006811">
    <property type="term" value="P:monoatomic ion transport"/>
    <property type="evidence" value="ECO:0007669"/>
    <property type="project" value="UniProtKB-KW"/>
</dbReference>
<reference evidence="8" key="1">
    <citation type="submission" date="2025-08" db="UniProtKB">
        <authorList>
            <consortium name="Ensembl"/>
        </authorList>
    </citation>
    <scope>IDENTIFICATION</scope>
</reference>
<accession>A0A8C5WCN9</accession>
<dbReference type="CDD" id="cd20328">
    <property type="entry name" value="FXYD3-like"/>
    <property type="match status" value="1"/>
</dbReference>
<dbReference type="InterPro" id="IPR000272">
    <property type="entry name" value="Ion-transport_regulator_FXYD"/>
</dbReference>
<name>A0A8C5WCN9_9ANUR</name>
<evidence type="ECO:0000256" key="7">
    <source>
        <dbReference type="RuleBase" id="RU364131"/>
    </source>
</evidence>
<evidence type="ECO:0000256" key="4">
    <source>
        <dbReference type="ARBA" id="ARBA00022692"/>
    </source>
</evidence>
<organism evidence="8 9">
    <name type="scientific">Leptobrachium leishanense</name>
    <name type="common">Leishan spiny toad</name>
    <dbReference type="NCBI Taxonomy" id="445787"/>
    <lineage>
        <taxon>Eukaryota</taxon>
        <taxon>Metazoa</taxon>
        <taxon>Chordata</taxon>
        <taxon>Craniata</taxon>
        <taxon>Vertebrata</taxon>
        <taxon>Euteleostomi</taxon>
        <taxon>Amphibia</taxon>
        <taxon>Batrachia</taxon>
        <taxon>Anura</taxon>
        <taxon>Pelobatoidea</taxon>
        <taxon>Megophryidae</taxon>
        <taxon>Leptobrachium</taxon>
    </lineage>
</organism>
<dbReference type="Pfam" id="PF02038">
    <property type="entry name" value="ATP1G1_PLM_MAT8"/>
    <property type="match status" value="1"/>
</dbReference>
<keyword evidence="3 7" id="KW-0813">Transport</keyword>
<dbReference type="Gene3D" id="1.20.5.780">
    <property type="entry name" value="Single helix bin"/>
    <property type="match status" value="1"/>
</dbReference>
<evidence type="ECO:0000313" key="8">
    <source>
        <dbReference type="Ensembl" id="ENSLLEP00000028369.1"/>
    </source>
</evidence>
<dbReference type="GeneTree" id="ENSGT01150000287666"/>
<evidence type="ECO:0000256" key="1">
    <source>
        <dbReference type="ARBA" id="ARBA00004167"/>
    </source>
</evidence>
<dbReference type="GO" id="GO:0043269">
    <property type="term" value="P:regulation of monoatomic ion transport"/>
    <property type="evidence" value="ECO:0007669"/>
    <property type="project" value="InterPro"/>
</dbReference>
<dbReference type="GO" id="GO:0016020">
    <property type="term" value="C:membrane"/>
    <property type="evidence" value="ECO:0007669"/>
    <property type="project" value="UniProtKB-SubCell"/>
</dbReference>
<evidence type="ECO:0000256" key="3">
    <source>
        <dbReference type="ARBA" id="ARBA00022448"/>
    </source>
</evidence>
<comment type="similarity">
    <text evidence="2 7">Belongs to the FXYD family.</text>
</comment>
<keyword evidence="7" id="KW-1133">Transmembrane helix</keyword>
<proteinExistence type="inferred from homology"/>
<dbReference type="Proteomes" id="UP000694569">
    <property type="component" value="Unplaced"/>
</dbReference>
<dbReference type="AlphaFoldDB" id="A0A8C5WCN9"/>
<dbReference type="PANTHER" id="PTHR14132">
    <property type="entry name" value="SODIUM/POTASSIUM-TRANSPORTING ATPASE SUBUNIT GAMMA"/>
    <property type="match status" value="1"/>
</dbReference>
<dbReference type="GO" id="GO:0017080">
    <property type="term" value="F:sodium channel regulator activity"/>
    <property type="evidence" value="ECO:0007669"/>
    <property type="project" value="TreeGrafter"/>
</dbReference>
<keyword evidence="9" id="KW-1185">Reference proteome</keyword>
<dbReference type="Ensembl" id="ENSLLET00000029478.1">
    <property type="protein sequence ID" value="ENSLLEP00000028369.1"/>
    <property type="gene ID" value="ENSLLEG00000017937.1"/>
</dbReference>